<gene>
    <name evidence="1" type="ORF">DPMN_079427</name>
</gene>
<evidence type="ECO:0000313" key="1">
    <source>
        <dbReference type="EMBL" id="KAH3704371.1"/>
    </source>
</evidence>
<accession>A0A9D4BR79</accession>
<sequence>MRVGRMASCPILSKPCYQNAKQTNTRHHGPGRSWTSSWRTYNAVRLNPVSNGSRLVDHLLSSFIFLLAIDGGINTSSDQKRNRIQLTLFK</sequence>
<protein>
    <submittedName>
        <fullName evidence="1">Uncharacterized protein</fullName>
    </submittedName>
</protein>
<evidence type="ECO:0000313" key="2">
    <source>
        <dbReference type="Proteomes" id="UP000828390"/>
    </source>
</evidence>
<reference evidence="1" key="1">
    <citation type="journal article" date="2019" name="bioRxiv">
        <title>The Genome of the Zebra Mussel, Dreissena polymorpha: A Resource for Invasive Species Research.</title>
        <authorList>
            <person name="McCartney M.A."/>
            <person name="Auch B."/>
            <person name="Kono T."/>
            <person name="Mallez S."/>
            <person name="Zhang Y."/>
            <person name="Obille A."/>
            <person name="Becker A."/>
            <person name="Abrahante J.E."/>
            <person name="Garbe J."/>
            <person name="Badalamenti J.P."/>
            <person name="Herman A."/>
            <person name="Mangelson H."/>
            <person name="Liachko I."/>
            <person name="Sullivan S."/>
            <person name="Sone E.D."/>
            <person name="Koren S."/>
            <person name="Silverstein K.A.T."/>
            <person name="Beckman K.B."/>
            <person name="Gohl D.M."/>
        </authorList>
    </citation>
    <scope>NUCLEOTIDE SEQUENCE</scope>
    <source>
        <strain evidence="1">Duluth1</strain>
        <tissue evidence="1">Whole animal</tissue>
    </source>
</reference>
<comment type="caution">
    <text evidence="1">The sequence shown here is derived from an EMBL/GenBank/DDBJ whole genome shotgun (WGS) entry which is preliminary data.</text>
</comment>
<dbReference type="Proteomes" id="UP000828390">
    <property type="component" value="Unassembled WGS sequence"/>
</dbReference>
<name>A0A9D4BR79_DREPO</name>
<reference evidence="1" key="2">
    <citation type="submission" date="2020-11" db="EMBL/GenBank/DDBJ databases">
        <authorList>
            <person name="McCartney M.A."/>
            <person name="Auch B."/>
            <person name="Kono T."/>
            <person name="Mallez S."/>
            <person name="Becker A."/>
            <person name="Gohl D.M."/>
            <person name="Silverstein K.A.T."/>
            <person name="Koren S."/>
            <person name="Bechman K.B."/>
            <person name="Herman A."/>
            <person name="Abrahante J.E."/>
            <person name="Garbe J."/>
        </authorList>
    </citation>
    <scope>NUCLEOTIDE SEQUENCE</scope>
    <source>
        <strain evidence="1">Duluth1</strain>
        <tissue evidence="1">Whole animal</tissue>
    </source>
</reference>
<organism evidence="1 2">
    <name type="scientific">Dreissena polymorpha</name>
    <name type="common">Zebra mussel</name>
    <name type="synonym">Mytilus polymorpha</name>
    <dbReference type="NCBI Taxonomy" id="45954"/>
    <lineage>
        <taxon>Eukaryota</taxon>
        <taxon>Metazoa</taxon>
        <taxon>Spiralia</taxon>
        <taxon>Lophotrochozoa</taxon>
        <taxon>Mollusca</taxon>
        <taxon>Bivalvia</taxon>
        <taxon>Autobranchia</taxon>
        <taxon>Heteroconchia</taxon>
        <taxon>Euheterodonta</taxon>
        <taxon>Imparidentia</taxon>
        <taxon>Neoheterodontei</taxon>
        <taxon>Myida</taxon>
        <taxon>Dreissenoidea</taxon>
        <taxon>Dreissenidae</taxon>
        <taxon>Dreissena</taxon>
    </lineage>
</organism>
<keyword evidence="2" id="KW-1185">Reference proteome</keyword>
<dbReference type="AlphaFoldDB" id="A0A9D4BR79"/>
<proteinExistence type="predicted"/>
<dbReference type="EMBL" id="JAIWYP010000015">
    <property type="protein sequence ID" value="KAH3704371.1"/>
    <property type="molecule type" value="Genomic_DNA"/>
</dbReference>